<evidence type="ECO:0000313" key="2">
    <source>
        <dbReference type="Proteomes" id="UP000230423"/>
    </source>
</evidence>
<reference evidence="1 2" key="1">
    <citation type="submission" date="2015-09" db="EMBL/GenBank/DDBJ databases">
        <title>Draft genome of the parasitic nematode Teladorsagia circumcincta isolate WARC Sus (inbred).</title>
        <authorList>
            <person name="Mitreva M."/>
        </authorList>
    </citation>
    <scope>NUCLEOTIDE SEQUENCE [LARGE SCALE GENOMIC DNA]</scope>
    <source>
        <strain evidence="1 2">S</strain>
    </source>
</reference>
<dbReference type="AlphaFoldDB" id="A0A2G9TK09"/>
<dbReference type="Gene3D" id="3.40.50.150">
    <property type="entry name" value="Vaccinia Virus protein VP39"/>
    <property type="match status" value="1"/>
</dbReference>
<dbReference type="Pfam" id="PF10294">
    <property type="entry name" value="Methyltransf_16"/>
    <property type="match status" value="1"/>
</dbReference>
<proteinExistence type="predicted"/>
<sequence>MEHDEKTFIRLIDVGHGKTLKIHQELNADVGGVVWDSALVAAHYFIKNPKKYRDKKVAF</sequence>
<dbReference type="Proteomes" id="UP000230423">
    <property type="component" value="Unassembled WGS sequence"/>
</dbReference>
<keyword evidence="2" id="KW-1185">Reference proteome</keyword>
<protein>
    <submittedName>
        <fullName evidence="1">Uncharacterized protein</fullName>
    </submittedName>
</protein>
<dbReference type="OrthoDB" id="413520at2759"/>
<organism evidence="1 2">
    <name type="scientific">Teladorsagia circumcincta</name>
    <name type="common">Brown stomach worm</name>
    <name type="synonym">Ostertagia circumcincta</name>
    <dbReference type="NCBI Taxonomy" id="45464"/>
    <lineage>
        <taxon>Eukaryota</taxon>
        <taxon>Metazoa</taxon>
        <taxon>Ecdysozoa</taxon>
        <taxon>Nematoda</taxon>
        <taxon>Chromadorea</taxon>
        <taxon>Rhabditida</taxon>
        <taxon>Rhabditina</taxon>
        <taxon>Rhabditomorpha</taxon>
        <taxon>Strongyloidea</taxon>
        <taxon>Trichostrongylidae</taxon>
        <taxon>Teladorsagia</taxon>
    </lineage>
</organism>
<dbReference type="EMBL" id="KZ364338">
    <property type="protein sequence ID" value="PIO57680.1"/>
    <property type="molecule type" value="Genomic_DNA"/>
</dbReference>
<evidence type="ECO:0000313" key="1">
    <source>
        <dbReference type="EMBL" id="PIO57680.1"/>
    </source>
</evidence>
<dbReference type="InterPro" id="IPR019410">
    <property type="entry name" value="Methyltransf_16"/>
</dbReference>
<gene>
    <name evidence="1" type="ORF">TELCIR_20900</name>
</gene>
<dbReference type="InterPro" id="IPR029063">
    <property type="entry name" value="SAM-dependent_MTases_sf"/>
</dbReference>
<accession>A0A2G9TK09</accession>
<name>A0A2G9TK09_TELCI</name>